<evidence type="ECO:0000313" key="1">
    <source>
        <dbReference type="EMBL" id="CAI2370296.1"/>
    </source>
</evidence>
<comment type="caution">
    <text evidence="1">The sequence shown here is derived from an EMBL/GenBank/DDBJ whole genome shotgun (WGS) entry which is preliminary data.</text>
</comment>
<dbReference type="AlphaFoldDB" id="A0AAD1UJ20"/>
<reference evidence="1" key="1">
    <citation type="submission" date="2023-07" db="EMBL/GenBank/DDBJ databases">
        <authorList>
            <consortium name="AG Swart"/>
            <person name="Singh M."/>
            <person name="Singh A."/>
            <person name="Seah K."/>
            <person name="Emmerich C."/>
        </authorList>
    </citation>
    <scope>NUCLEOTIDE SEQUENCE</scope>
    <source>
        <strain evidence="1">DP1</strain>
    </source>
</reference>
<evidence type="ECO:0000313" key="2">
    <source>
        <dbReference type="Proteomes" id="UP001295684"/>
    </source>
</evidence>
<accession>A0AAD1UJ20</accession>
<sequence>METYSSNCSFLIKDLLTKRGSCFEILVFLGYLEHWEWLMRLFCKKTKDYFDQRRGEFEELEKLVHGDGWRVMELVRKYLDKEAYLPSKYDLPVTLSQSLIINPFIEQIIERNLALPRFRLLKLNCFGFNTNISESMPSKSENINLFCDHVLKNNRVPFENLLIDDQITSIFKAGSSFDQVLGTVSNRISLRFKENLAMKTLHDIFERIKHCNTIHLINMIGGNKGDGERVDALYGNKINKIFIEEDIIYFENKISHLLKGLKYFIDFITQTGIDLHLKILDVHVKNGSTGKYQHTQKELNSLNKIPEILTKFLEEKDAKFALKFHYDKFE</sequence>
<keyword evidence="2" id="KW-1185">Reference proteome</keyword>
<name>A0AAD1UJ20_EUPCR</name>
<dbReference type="Proteomes" id="UP001295684">
    <property type="component" value="Unassembled WGS sequence"/>
</dbReference>
<organism evidence="1 2">
    <name type="scientific">Euplotes crassus</name>
    <dbReference type="NCBI Taxonomy" id="5936"/>
    <lineage>
        <taxon>Eukaryota</taxon>
        <taxon>Sar</taxon>
        <taxon>Alveolata</taxon>
        <taxon>Ciliophora</taxon>
        <taxon>Intramacronucleata</taxon>
        <taxon>Spirotrichea</taxon>
        <taxon>Hypotrichia</taxon>
        <taxon>Euplotida</taxon>
        <taxon>Euplotidae</taxon>
        <taxon>Moneuplotes</taxon>
    </lineage>
</organism>
<dbReference type="EMBL" id="CAMPGE010011466">
    <property type="protein sequence ID" value="CAI2370296.1"/>
    <property type="molecule type" value="Genomic_DNA"/>
</dbReference>
<protein>
    <submittedName>
        <fullName evidence="1">Uncharacterized protein</fullName>
    </submittedName>
</protein>
<proteinExistence type="predicted"/>
<gene>
    <name evidence="1" type="ORF">ECRASSUSDP1_LOCUS11606</name>
</gene>